<reference evidence="6 7" key="1">
    <citation type="submission" date="2024-06" db="EMBL/GenBank/DDBJ databases">
        <title>A chromosome-level genome assembly of beet webworm, Loxostege sticticalis.</title>
        <authorList>
            <person name="Zhang Y."/>
        </authorList>
    </citation>
    <scope>NUCLEOTIDE SEQUENCE [LARGE SCALE GENOMIC DNA]</scope>
    <source>
        <strain evidence="6">AQ028</strain>
        <tissue evidence="6">Male pupae</tissue>
    </source>
</reference>
<evidence type="ECO:0000256" key="2">
    <source>
        <dbReference type="ARBA" id="ARBA00005988"/>
    </source>
</evidence>
<name>A0ABD0TNU0_LOXSC</name>
<dbReference type="AlphaFoldDB" id="A0ABD0TNU0"/>
<dbReference type="PANTHER" id="PTHR12756:SF11">
    <property type="entry name" value="CYTOSOLIC CARBOXYPEPTIDASE 1"/>
    <property type="match status" value="1"/>
</dbReference>
<sequence length="284" mass="32024">MRAAESRQDVPRMWARRPAIKSNPEPSGKSRHRFPRSDADADATRSSILACELTPCELWADIHRCGLTNEDLNRRWCKPSPVLHPSIYHTKGLIEYLVRVWKKPPLVYCDYHGHSRKKNVFFYGCAAAESWCSNDRLVQDEPVKYLMLPALMHRISPAFALGSCSFRVERERESTARVTVWRHLGVTRSYTMEASFCGFDRGPFKGFHLNTQHLQSVGSDFCEALNGLNDTATNVDIQLTKDLNGNIIEISLVDVGMNSEIAVDSEPGSGSDSVLKTDSDEDFD</sequence>
<comment type="similarity">
    <text evidence="2 3">Belongs to the peptidase M14 family.</text>
</comment>
<gene>
    <name evidence="6" type="ORF">ABMA28_006899</name>
</gene>
<feature type="compositionally biased region" description="Basic and acidic residues" evidence="4">
    <location>
        <begin position="1"/>
        <end position="10"/>
    </location>
</feature>
<proteinExistence type="inferred from homology"/>
<dbReference type="Proteomes" id="UP001549921">
    <property type="component" value="Unassembled WGS sequence"/>
</dbReference>
<organism evidence="6 7">
    <name type="scientific">Loxostege sticticalis</name>
    <name type="common">Beet webworm moth</name>
    <dbReference type="NCBI Taxonomy" id="481309"/>
    <lineage>
        <taxon>Eukaryota</taxon>
        <taxon>Metazoa</taxon>
        <taxon>Ecdysozoa</taxon>
        <taxon>Arthropoda</taxon>
        <taxon>Hexapoda</taxon>
        <taxon>Insecta</taxon>
        <taxon>Pterygota</taxon>
        <taxon>Neoptera</taxon>
        <taxon>Endopterygota</taxon>
        <taxon>Lepidoptera</taxon>
        <taxon>Glossata</taxon>
        <taxon>Ditrysia</taxon>
        <taxon>Pyraloidea</taxon>
        <taxon>Crambidae</taxon>
        <taxon>Pyraustinae</taxon>
        <taxon>Loxostege</taxon>
    </lineage>
</organism>
<dbReference type="EMBL" id="JBEDNZ010000002">
    <property type="protein sequence ID" value="KAL0851006.1"/>
    <property type="molecule type" value="Genomic_DNA"/>
</dbReference>
<dbReference type="PANTHER" id="PTHR12756">
    <property type="entry name" value="CYTOSOLIC CARBOXYPEPTIDASE"/>
    <property type="match status" value="1"/>
</dbReference>
<evidence type="ECO:0000313" key="7">
    <source>
        <dbReference type="Proteomes" id="UP001549921"/>
    </source>
</evidence>
<evidence type="ECO:0000313" key="6">
    <source>
        <dbReference type="EMBL" id="KAL0851006.1"/>
    </source>
</evidence>
<feature type="domain" description="Peptidase M14" evidence="5">
    <location>
        <begin position="1"/>
        <end position="232"/>
    </location>
</feature>
<dbReference type="PROSITE" id="PS52035">
    <property type="entry name" value="PEPTIDASE_M14"/>
    <property type="match status" value="1"/>
</dbReference>
<dbReference type="InterPro" id="IPR000834">
    <property type="entry name" value="Peptidase_M14"/>
</dbReference>
<dbReference type="SUPFAM" id="SSF53187">
    <property type="entry name" value="Zn-dependent exopeptidases"/>
    <property type="match status" value="1"/>
</dbReference>
<comment type="cofactor">
    <cofactor evidence="1">
        <name>Zn(2+)</name>
        <dbReference type="ChEBI" id="CHEBI:29105"/>
    </cofactor>
</comment>
<dbReference type="InterPro" id="IPR050821">
    <property type="entry name" value="Cytosolic_carboxypeptidase"/>
</dbReference>
<feature type="region of interest" description="Disordered" evidence="4">
    <location>
        <begin position="263"/>
        <end position="284"/>
    </location>
</feature>
<evidence type="ECO:0000256" key="1">
    <source>
        <dbReference type="ARBA" id="ARBA00001947"/>
    </source>
</evidence>
<dbReference type="Gene3D" id="3.40.630.10">
    <property type="entry name" value="Zn peptidases"/>
    <property type="match status" value="1"/>
</dbReference>
<evidence type="ECO:0000256" key="4">
    <source>
        <dbReference type="SAM" id="MobiDB-lite"/>
    </source>
</evidence>
<evidence type="ECO:0000256" key="3">
    <source>
        <dbReference type="PROSITE-ProRule" id="PRU01379"/>
    </source>
</evidence>
<feature type="active site" description="Proton donor/acceptor" evidence="3">
    <location>
        <position position="193"/>
    </location>
</feature>
<feature type="region of interest" description="Disordered" evidence="4">
    <location>
        <begin position="1"/>
        <end position="39"/>
    </location>
</feature>
<accession>A0ABD0TNU0</accession>
<protein>
    <recommendedName>
        <fullName evidence="5">Peptidase M14 domain-containing protein</fullName>
    </recommendedName>
</protein>
<comment type="caution">
    <text evidence="6">The sequence shown here is derived from an EMBL/GenBank/DDBJ whole genome shotgun (WGS) entry which is preliminary data.</text>
</comment>
<evidence type="ECO:0000259" key="5">
    <source>
        <dbReference type="PROSITE" id="PS52035"/>
    </source>
</evidence>